<dbReference type="SUPFAM" id="SSF53850">
    <property type="entry name" value="Periplasmic binding protein-like II"/>
    <property type="match status" value="1"/>
</dbReference>
<dbReference type="Proteomes" id="UP000672526">
    <property type="component" value="Unassembled WGS sequence"/>
</dbReference>
<name>A0ABN7LXH5_9BURK</name>
<evidence type="ECO:0000256" key="3">
    <source>
        <dbReference type="SAM" id="SignalP"/>
    </source>
</evidence>
<dbReference type="CDD" id="cd08493">
    <property type="entry name" value="PBP2_DppA_like"/>
    <property type="match status" value="1"/>
</dbReference>
<feature type="signal peptide" evidence="3">
    <location>
        <begin position="1"/>
        <end position="30"/>
    </location>
</feature>
<evidence type="ECO:0000256" key="1">
    <source>
        <dbReference type="ARBA" id="ARBA00005695"/>
    </source>
</evidence>
<keyword evidence="2 3" id="KW-0732">Signal</keyword>
<evidence type="ECO:0000313" key="5">
    <source>
        <dbReference type="EMBL" id="CAE6765830.1"/>
    </source>
</evidence>
<sequence>MKNKTRKSRIRIGALSLALLSLLLTQYGQAAETSRTLVYCSEGSPGGFDPAQFTTGTDFTANTFTVYNRLVEFERGGTKVEPGLAEKWEVSPDGKTYTFHLRHGVKFQTTSFFKPTREFNADDVVFTFERMLDPNQPFRKAYPVQFPYFTDMGLDKLITSVEKVDPYTVKFTLKDVNAPFVQNLAMEFASILSEEYANQLLKAGNAADINQKPVGTGPFIFRSYTKDATIRFDGNPDYWKPNAVKISKLIFSITPDASVRVQKLKRDECQVMSYPRPADIAQLKSAPNILMPSQAGFNVGYLAYNTTHKPVDNADVRRALDMAINKAAIIESVYQGAGQGASNPMPPTQWSYDKSLKSAAFDPVRAKALLEKAGYPNGFDITLWAMPVQRPYNPNARLMSEMIQSDWAKIGVKAKIVTYEWGEYIKRAHAGEHDAMLIGFTGDNGDPDNWLGTILSCDSVNGNNFAHWCFGPFNDLVQKGRETNDVATRTKYYMEAQQIFAQQLPFSPIANSTVYQPTSAKVVDMRIEPLGYARFDGVTLR</sequence>
<gene>
    <name evidence="5" type="primary">dppA_2</name>
    <name evidence="5" type="ORF">R69888_03631</name>
</gene>
<protein>
    <submittedName>
        <fullName evidence="5">Periplasmic dipeptide transport protein</fullName>
    </submittedName>
</protein>
<organism evidence="5 6">
    <name type="scientific">Paraburkholderia haematera</name>
    <dbReference type="NCBI Taxonomy" id="2793077"/>
    <lineage>
        <taxon>Bacteria</taxon>
        <taxon>Pseudomonadati</taxon>
        <taxon>Pseudomonadota</taxon>
        <taxon>Betaproteobacteria</taxon>
        <taxon>Burkholderiales</taxon>
        <taxon>Burkholderiaceae</taxon>
        <taxon>Paraburkholderia</taxon>
    </lineage>
</organism>
<dbReference type="PANTHER" id="PTHR30290">
    <property type="entry name" value="PERIPLASMIC BINDING COMPONENT OF ABC TRANSPORTER"/>
    <property type="match status" value="1"/>
</dbReference>
<dbReference type="Gene3D" id="3.10.105.10">
    <property type="entry name" value="Dipeptide-binding Protein, Domain 3"/>
    <property type="match status" value="1"/>
</dbReference>
<dbReference type="Gene3D" id="3.40.190.10">
    <property type="entry name" value="Periplasmic binding protein-like II"/>
    <property type="match status" value="1"/>
</dbReference>
<comment type="caution">
    <text evidence="5">The sequence shown here is derived from an EMBL/GenBank/DDBJ whole genome shotgun (WGS) entry which is preliminary data.</text>
</comment>
<proteinExistence type="inferred from homology"/>
<dbReference type="Pfam" id="PF00496">
    <property type="entry name" value="SBP_bac_5"/>
    <property type="match status" value="1"/>
</dbReference>
<dbReference type="PANTHER" id="PTHR30290:SF38">
    <property type="entry name" value="D,D-DIPEPTIDE-BINDING PERIPLASMIC PROTEIN DDPA-RELATED"/>
    <property type="match status" value="1"/>
</dbReference>
<evidence type="ECO:0000256" key="2">
    <source>
        <dbReference type="ARBA" id="ARBA00022729"/>
    </source>
</evidence>
<dbReference type="InterPro" id="IPR039424">
    <property type="entry name" value="SBP_5"/>
</dbReference>
<dbReference type="EMBL" id="CAJNBK010000009">
    <property type="protein sequence ID" value="CAE6765830.1"/>
    <property type="molecule type" value="Genomic_DNA"/>
</dbReference>
<feature type="chain" id="PRO_5046532785" evidence="3">
    <location>
        <begin position="31"/>
        <end position="541"/>
    </location>
</feature>
<feature type="domain" description="Solute-binding protein family 5" evidence="4">
    <location>
        <begin position="79"/>
        <end position="460"/>
    </location>
</feature>
<evidence type="ECO:0000259" key="4">
    <source>
        <dbReference type="Pfam" id="PF00496"/>
    </source>
</evidence>
<dbReference type="Gene3D" id="3.90.76.10">
    <property type="entry name" value="Dipeptide-binding Protein, Domain 1"/>
    <property type="match status" value="1"/>
</dbReference>
<comment type="similarity">
    <text evidence="1">Belongs to the bacterial solute-binding protein 5 family.</text>
</comment>
<dbReference type="InterPro" id="IPR000914">
    <property type="entry name" value="SBP_5_dom"/>
</dbReference>
<dbReference type="PROSITE" id="PS01040">
    <property type="entry name" value="SBP_BACTERIAL_5"/>
    <property type="match status" value="1"/>
</dbReference>
<dbReference type="InterPro" id="IPR030678">
    <property type="entry name" value="Peptide/Ni-bd"/>
</dbReference>
<dbReference type="InterPro" id="IPR023765">
    <property type="entry name" value="SBP_5_CS"/>
</dbReference>
<evidence type="ECO:0000313" key="6">
    <source>
        <dbReference type="Proteomes" id="UP000672526"/>
    </source>
</evidence>
<dbReference type="RefSeq" id="WP_211612567.1">
    <property type="nucleotide sequence ID" value="NZ_CAJNBK010000009.1"/>
</dbReference>
<reference evidence="5 6" key="1">
    <citation type="submission" date="2021-02" db="EMBL/GenBank/DDBJ databases">
        <authorList>
            <person name="Vanwijnsberghe S."/>
        </authorList>
    </citation>
    <scope>NUCLEOTIDE SEQUENCE [LARGE SCALE GENOMIC DNA]</scope>
    <source>
        <strain evidence="5 6">LMG 31837</strain>
    </source>
</reference>
<keyword evidence="6" id="KW-1185">Reference proteome</keyword>
<dbReference type="PIRSF" id="PIRSF002741">
    <property type="entry name" value="MppA"/>
    <property type="match status" value="1"/>
</dbReference>
<accession>A0ABN7LXH5</accession>